<sequence length="270" mass="30911">MTTRQSYGQPDRPLGHLTADTPERRHMTRPAGTRRARGTPLTRAPQLADEVAAHLRDLIMSGEIWPGQYIRLDDVARELGVSVTPVREALVRLRSEDMVELEPRRGYVVNALSQQDVRDLFDLQGHVAGELAARAASTIDRPHLTLLRDIQQSLRNAVHAEDIDQVKRLEFEFHRVINRLAHARKLSWFLHTANRYTPGRFYSTDEAWRADMLQRHDALLTALENKNTEEARAITVRHFTDGADRLINHLAKLGMWRPHPVTPPRPRPPV</sequence>
<proteinExistence type="predicted"/>
<dbReference type="PROSITE" id="PS50949">
    <property type="entry name" value="HTH_GNTR"/>
    <property type="match status" value="1"/>
</dbReference>
<protein>
    <submittedName>
        <fullName evidence="6">DNA-binding transcriptional regulator, GntR family</fullName>
    </submittedName>
</protein>
<feature type="domain" description="HTH gntR-type" evidence="5">
    <location>
        <begin position="45"/>
        <end position="112"/>
    </location>
</feature>
<name>A0A0S4QRC0_9ACTN</name>
<evidence type="ECO:0000256" key="3">
    <source>
        <dbReference type="ARBA" id="ARBA00023163"/>
    </source>
</evidence>
<reference evidence="7" key="1">
    <citation type="submission" date="2015-11" db="EMBL/GenBank/DDBJ databases">
        <authorList>
            <person name="Varghese N."/>
        </authorList>
    </citation>
    <scope>NUCLEOTIDE SEQUENCE [LARGE SCALE GENOMIC DNA]</scope>
    <source>
        <strain evidence="7">DSM 45899</strain>
    </source>
</reference>
<dbReference type="InterPro" id="IPR008920">
    <property type="entry name" value="TF_FadR/GntR_C"/>
</dbReference>
<dbReference type="GO" id="GO:0003700">
    <property type="term" value="F:DNA-binding transcription factor activity"/>
    <property type="evidence" value="ECO:0007669"/>
    <property type="project" value="InterPro"/>
</dbReference>
<dbReference type="Gene3D" id="1.10.10.10">
    <property type="entry name" value="Winged helix-like DNA-binding domain superfamily/Winged helix DNA-binding domain"/>
    <property type="match status" value="1"/>
</dbReference>
<evidence type="ECO:0000313" key="7">
    <source>
        <dbReference type="Proteomes" id="UP000198802"/>
    </source>
</evidence>
<evidence type="ECO:0000259" key="5">
    <source>
        <dbReference type="PROSITE" id="PS50949"/>
    </source>
</evidence>
<dbReference type="InterPro" id="IPR000524">
    <property type="entry name" value="Tscrpt_reg_HTH_GntR"/>
</dbReference>
<evidence type="ECO:0000256" key="4">
    <source>
        <dbReference type="SAM" id="MobiDB-lite"/>
    </source>
</evidence>
<accession>A0A0S4QRC0</accession>
<evidence type="ECO:0000313" key="6">
    <source>
        <dbReference type="EMBL" id="CUU58035.1"/>
    </source>
</evidence>
<organism evidence="6 7">
    <name type="scientific">Parafrankia irregularis</name>
    <dbReference type="NCBI Taxonomy" id="795642"/>
    <lineage>
        <taxon>Bacteria</taxon>
        <taxon>Bacillati</taxon>
        <taxon>Actinomycetota</taxon>
        <taxon>Actinomycetes</taxon>
        <taxon>Frankiales</taxon>
        <taxon>Frankiaceae</taxon>
        <taxon>Parafrankia</taxon>
    </lineage>
</organism>
<keyword evidence="7" id="KW-1185">Reference proteome</keyword>
<dbReference type="Pfam" id="PF07729">
    <property type="entry name" value="FCD"/>
    <property type="match status" value="1"/>
</dbReference>
<keyword evidence="3" id="KW-0804">Transcription</keyword>
<evidence type="ECO:0000256" key="1">
    <source>
        <dbReference type="ARBA" id="ARBA00023015"/>
    </source>
</evidence>
<feature type="region of interest" description="Disordered" evidence="4">
    <location>
        <begin position="1"/>
        <end position="43"/>
    </location>
</feature>
<dbReference type="GO" id="GO:0003677">
    <property type="term" value="F:DNA binding"/>
    <property type="evidence" value="ECO:0007669"/>
    <property type="project" value="UniProtKB-KW"/>
</dbReference>
<dbReference type="PANTHER" id="PTHR43537">
    <property type="entry name" value="TRANSCRIPTIONAL REGULATOR, GNTR FAMILY"/>
    <property type="match status" value="1"/>
</dbReference>
<dbReference type="EMBL" id="FAOZ01000016">
    <property type="protein sequence ID" value="CUU58035.1"/>
    <property type="molecule type" value="Genomic_DNA"/>
</dbReference>
<keyword evidence="2 6" id="KW-0238">DNA-binding</keyword>
<dbReference type="CDD" id="cd07377">
    <property type="entry name" value="WHTH_GntR"/>
    <property type="match status" value="1"/>
</dbReference>
<keyword evidence="1" id="KW-0805">Transcription regulation</keyword>
<dbReference type="SMART" id="SM00345">
    <property type="entry name" value="HTH_GNTR"/>
    <property type="match status" value="1"/>
</dbReference>
<gene>
    <name evidence="6" type="ORF">Ga0074812_11665</name>
</gene>
<dbReference type="Proteomes" id="UP000198802">
    <property type="component" value="Unassembled WGS sequence"/>
</dbReference>
<evidence type="ECO:0000256" key="2">
    <source>
        <dbReference type="ARBA" id="ARBA00023125"/>
    </source>
</evidence>
<dbReference type="SUPFAM" id="SSF46785">
    <property type="entry name" value="Winged helix' DNA-binding domain"/>
    <property type="match status" value="1"/>
</dbReference>
<dbReference type="InterPro" id="IPR036388">
    <property type="entry name" value="WH-like_DNA-bd_sf"/>
</dbReference>
<dbReference type="Pfam" id="PF00392">
    <property type="entry name" value="GntR"/>
    <property type="match status" value="1"/>
</dbReference>
<dbReference type="PANTHER" id="PTHR43537:SF24">
    <property type="entry name" value="GLUCONATE OPERON TRANSCRIPTIONAL REPRESSOR"/>
    <property type="match status" value="1"/>
</dbReference>
<feature type="compositionally biased region" description="Basic residues" evidence="4">
    <location>
        <begin position="26"/>
        <end position="37"/>
    </location>
</feature>
<dbReference type="SUPFAM" id="SSF48008">
    <property type="entry name" value="GntR ligand-binding domain-like"/>
    <property type="match status" value="1"/>
</dbReference>
<dbReference type="InterPro" id="IPR036390">
    <property type="entry name" value="WH_DNA-bd_sf"/>
</dbReference>
<dbReference type="InterPro" id="IPR011711">
    <property type="entry name" value="GntR_C"/>
</dbReference>
<dbReference type="SMART" id="SM00895">
    <property type="entry name" value="FCD"/>
    <property type="match status" value="1"/>
</dbReference>
<dbReference type="Gene3D" id="1.20.120.530">
    <property type="entry name" value="GntR ligand-binding domain-like"/>
    <property type="match status" value="1"/>
</dbReference>
<dbReference type="AlphaFoldDB" id="A0A0S4QRC0"/>